<dbReference type="InterPro" id="IPR011250">
    <property type="entry name" value="OMP/PagP_B-barrel"/>
</dbReference>
<dbReference type="Gene3D" id="2.40.160.20">
    <property type="match status" value="1"/>
</dbReference>
<protein>
    <submittedName>
        <fullName evidence="4">Membrane protein</fullName>
    </submittedName>
</protein>
<dbReference type="OrthoDB" id="268975at2"/>
<dbReference type="EMBL" id="JHEH01000008">
    <property type="protein sequence ID" value="KEP70006.1"/>
    <property type="molecule type" value="Genomic_DNA"/>
</dbReference>
<reference evidence="4 5" key="1">
    <citation type="submission" date="2014-03" db="EMBL/GenBank/DDBJ databases">
        <title>The draft genome sequence of Thioclava dalianensis DLFJ1-1.</title>
        <authorList>
            <person name="Lai Q."/>
            <person name="Shao Z."/>
        </authorList>
    </citation>
    <scope>NUCLEOTIDE SEQUENCE [LARGE SCALE GENOMIC DNA]</scope>
    <source>
        <strain evidence="4 5">DLFJ1-1</strain>
    </source>
</reference>
<proteinExistence type="predicted"/>
<dbReference type="AlphaFoldDB" id="A0A074TE07"/>
<feature type="chain" id="PRO_5001699741" evidence="2">
    <location>
        <begin position="21"/>
        <end position="195"/>
    </location>
</feature>
<comment type="caution">
    <text evidence="4">The sequence shown here is derived from an EMBL/GenBank/DDBJ whole genome shotgun (WGS) entry which is preliminary data.</text>
</comment>
<evidence type="ECO:0000313" key="5">
    <source>
        <dbReference type="Proteomes" id="UP000027725"/>
    </source>
</evidence>
<sequence>MKRILVSSSILAMVGGAAFAGGYTAPAAAPVVTPAPMVAAPVAFDWTGAYAGAQVGYGKTNGDLDANGAVGGVHAGYLKDFGGFVGGGELAYNAANVDDGDNGKLKNMTDLKLIGGVPYNRSLFYGALGASYMKADLAGQDHSDTSPMVGIGMKYAVTDQWTVGGELDYRDGHNFDGTDSDVNATTLNLTTSFKF</sequence>
<dbReference type="Proteomes" id="UP000027725">
    <property type="component" value="Unassembled WGS sequence"/>
</dbReference>
<dbReference type="STRING" id="1185766.SAMN05216224_106237"/>
<gene>
    <name evidence="4" type="ORF">DL1_19670</name>
</gene>
<dbReference type="eggNOG" id="COG3637">
    <property type="taxonomic scope" value="Bacteria"/>
</dbReference>
<keyword evidence="5" id="KW-1185">Reference proteome</keyword>
<evidence type="ECO:0000259" key="3">
    <source>
        <dbReference type="Pfam" id="PF13505"/>
    </source>
</evidence>
<keyword evidence="1 2" id="KW-0732">Signal</keyword>
<evidence type="ECO:0000313" key="4">
    <source>
        <dbReference type="EMBL" id="KEP70006.1"/>
    </source>
</evidence>
<dbReference type="SUPFAM" id="SSF56925">
    <property type="entry name" value="OMPA-like"/>
    <property type="match status" value="1"/>
</dbReference>
<evidence type="ECO:0000256" key="2">
    <source>
        <dbReference type="SAM" id="SignalP"/>
    </source>
</evidence>
<name>A0A074TE07_9RHOB</name>
<organism evidence="4 5">
    <name type="scientific">Thioclava dalianensis</name>
    <dbReference type="NCBI Taxonomy" id="1185766"/>
    <lineage>
        <taxon>Bacteria</taxon>
        <taxon>Pseudomonadati</taxon>
        <taxon>Pseudomonadota</taxon>
        <taxon>Alphaproteobacteria</taxon>
        <taxon>Rhodobacterales</taxon>
        <taxon>Paracoccaceae</taxon>
        <taxon>Thioclava</taxon>
    </lineage>
</organism>
<accession>A0A074TE07</accession>
<dbReference type="InterPro" id="IPR027385">
    <property type="entry name" value="Beta-barrel_OMP"/>
</dbReference>
<evidence type="ECO:0000256" key="1">
    <source>
        <dbReference type="ARBA" id="ARBA00022729"/>
    </source>
</evidence>
<feature type="domain" description="Outer membrane protein beta-barrel" evidence="3">
    <location>
        <begin position="29"/>
        <end position="195"/>
    </location>
</feature>
<feature type="signal peptide" evidence="2">
    <location>
        <begin position="1"/>
        <end position="20"/>
    </location>
</feature>
<dbReference type="Pfam" id="PF13505">
    <property type="entry name" value="OMP_b-brl"/>
    <property type="match status" value="1"/>
</dbReference>
<dbReference type="RefSeq" id="WP_038064909.1">
    <property type="nucleotide sequence ID" value="NZ_FOVB01000006.1"/>
</dbReference>